<accession>A0A3B0SXV1</accession>
<dbReference type="HAMAP" id="MF_00095">
    <property type="entry name" value="SfsA"/>
    <property type="match status" value="1"/>
</dbReference>
<dbReference type="Gene3D" id="2.40.50.580">
    <property type="match status" value="1"/>
</dbReference>
<sequence>MKFEHKLIRGILIKRYKRFLADIQLENGEIVTAHCANSGSMMGLMDAGNTVWLSPAINPKAKLDYKWELVEVDGHLVGINTSHPNRLVQEAITDGTISELEGYQNLRREMKYGEGSRIDIFLSGSTIGDQDCYVEVKSVTLSRQQGIAEFPDSVTTRGTRHLNELTRMVADGYRAMMVYLIQRSDCTEFRLAADIDPAYAAALDSALYNGVEAVCYGCNLNNNEIIVSQRIPIRL</sequence>
<feature type="domain" description="SfsA N-terminal OB" evidence="2">
    <location>
        <begin position="13"/>
        <end position="79"/>
    </location>
</feature>
<gene>
    <name evidence="3" type="ORF">MNBD_ALPHA01-1431</name>
</gene>
<proteinExistence type="inferred from homology"/>
<dbReference type="EMBL" id="UOEJ01000145">
    <property type="protein sequence ID" value="VAW01334.1"/>
    <property type="molecule type" value="Genomic_DNA"/>
</dbReference>
<dbReference type="InterPro" id="IPR040452">
    <property type="entry name" value="SfsA_C"/>
</dbReference>
<organism evidence="3">
    <name type="scientific">hydrothermal vent metagenome</name>
    <dbReference type="NCBI Taxonomy" id="652676"/>
    <lineage>
        <taxon>unclassified sequences</taxon>
        <taxon>metagenomes</taxon>
        <taxon>ecological metagenomes</taxon>
    </lineage>
</organism>
<dbReference type="AlphaFoldDB" id="A0A3B0SXV1"/>
<protein>
    <submittedName>
        <fullName evidence="3">Sugar fermentation stimulation protein SfsA</fullName>
    </submittedName>
</protein>
<dbReference type="InterPro" id="IPR005224">
    <property type="entry name" value="SfsA"/>
</dbReference>
<dbReference type="InterPro" id="IPR041465">
    <property type="entry name" value="SfsA_N"/>
</dbReference>
<dbReference type="GO" id="GO:0003677">
    <property type="term" value="F:DNA binding"/>
    <property type="evidence" value="ECO:0007669"/>
    <property type="project" value="InterPro"/>
</dbReference>
<dbReference type="Pfam" id="PF17746">
    <property type="entry name" value="SfsA_N"/>
    <property type="match status" value="1"/>
</dbReference>
<name>A0A3B0SXV1_9ZZZZ</name>
<evidence type="ECO:0000259" key="2">
    <source>
        <dbReference type="Pfam" id="PF17746"/>
    </source>
</evidence>
<dbReference type="Gene3D" id="3.40.1350.60">
    <property type="match status" value="1"/>
</dbReference>
<reference evidence="3" key="1">
    <citation type="submission" date="2018-06" db="EMBL/GenBank/DDBJ databases">
        <authorList>
            <person name="Zhirakovskaya E."/>
        </authorList>
    </citation>
    <scope>NUCLEOTIDE SEQUENCE</scope>
</reference>
<evidence type="ECO:0000313" key="3">
    <source>
        <dbReference type="EMBL" id="VAW01334.1"/>
    </source>
</evidence>
<feature type="domain" description="Sugar fermentation stimulation protein C-terminal" evidence="1">
    <location>
        <begin position="83"/>
        <end position="223"/>
    </location>
</feature>
<dbReference type="NCBIfam" id="TIGR00230">
    <property type="entry name" value="sfsA"/>
    <property type="match status" value="1"/>
</dbReference>
<dbReference type="PANTHER" id="PTHR30545:SF2">
    <property type="entry name" value="SUGAR FERMENTATION STIMULATION PROTEIN A"/>
    <property type="match status" value="1"/>
</dbReference>
<dbReference type="Pfam" id="PF03749">
    <property type="entry name" value="SfsA"/>
    <property type="match status" value="1"/>
</dbReference>
<dbReference type="PANTHER" id="PTHR30545">
    <property type="entry name" value="SUGAR FERMENTATION STIMULATION PROTEIN A"/>
    <property type="match status" value="1"/>
</dbReference>
<evidence type="ECO:0000259" key="1">
    <source>
        <dbReference type="Pfam" id="PF03749"/>
    </source>
</evidence>
<dbReference type="CDD" id="cd22359">
    <property type="entry name" value="SfsA-like_bacterial"/>
    <property type="match status" value="1"/>
</dbReference>